<proteinExistence type="predicted"/>
<sequence length="159" mass="17776">MGTICGADCSQCWMKEKCGGCAETGGKPFGGDCVLASCCRDKGQKSCAECTSCEYRARLMEEYNSLGIADMPRVEHLEPLNGGFVNLEYTLPSGQHIKFWKDANIYLGNQLEKLYGDRCYGLTADDEYLLVCEYGENGSDPKIVCFQRRPQYPQHKPKE</sequence>
<evidence type="ECO:0000313" key="2">
    <source>
        <dbReference type="Proteomes" id="UP000886785"/>
    </source>
</evidence>
<name>A0A9D1DPG5_9FIRM</name>
<dbReference type="AlphaFoldDB" id="A0A9D1DPG5"/>
<accession>A0A9D1DPG5</accession>
<organism evidence="1 2">
    <name type="scientific">Candidatus Gallacutalibacter pullicola</name>
    <dbReference type="NCBI Taxonomy" id="2840830"/>
    <lineage>
        <taxon>Bacteria</taxon>
        <taxon>Bacillati</taxon>
        <taxon>Bacillota</taxon>
        <taxon>Clostridia</taxon>
        <taxon>Eubacteriales</taxon>
        <taxon>Candidatus Gallacutalibacter</taxon>
    </lineage>
</organism>
<protein>
    <submittedName>
        <fullName evidence="1">DUF3795 domain-containing protein</fullName>
    </submittedName>
</protein>
<dbReference type="EMBL" id="DVHF01000030">
    <property type="protein sequence ID" value="HIR56479.1"/>
    <property type="molecule type" value="Genomic_DNA"/>
</dbReference>
<dbReference type="Proteomes" id="UP000886785">
    <property type="component" value="Unassembled WGS sequence"/>
</dbReference>
<gene>
    <name evidence="1" type="ORF">IAA54_02340</name>
</gene>
<reference evidence="1" key="2">
    <citation type="journal article" date="2021" name="PeerJ">
        <title>Extensive microbial diversity within the chicken gut microbiome revealed by metagenomics and culture.</title>
        <authorList>
            <person name="Gilroy R."/>
            <person name="Ravi A."/>
            <person name="Getino M."/>
            <person name="Pursley I."/>
            <person name="Horton D.L."/>
            <person name="Alikhan N.F."/>
            <person name="Baker D."/>
            <person name="Gharbi K."/>
            <person name="Hall N."/>
            <person name="Watson M."/>
            <person name="Adriaenssens E.M."/>
            <person name="Foster-Nyarko E."/>
            <person name="Jarju S."/>
            <person name="Secka A."/>
            <person name="Antonio M."/>
            <person name="Oren A."/>
            <person name="Chaudhuri R.R."/>
            <person name="La Ragione R."/>
            <person name="Hildebrand F."/>
            <person name="Pallen M.J."/>
        </authorList>
    </citation>
    <scope>NUCLEOTIDE SEQUENCE</scope>
    <source>
        <strain evidence="1">ChiSjej1B19-7085</strain>
    </source>
</reference>
<comment type="caution">
    <text evidence="1">The sequence shown here is derived from an EMBL/GenBank/DDBJ whole genome shotgun (WGS) entry which is preliminary data.</text>
</comment>
<reference evidence="1" key="1">
    <citation type="submission" date="2020-10" db="EMBL/GenBank/DDBJ databases">
        <authorList>
            <person name="Gilroy R."/>
        </authorList>
    </citation>
    <scope>NUCLEOTIDE SEQUENCE</scope>
    <source>
        <strain evidence="1">ChiSjej1B19-7085</strain>
    </source>
</reference>
<evidence type="ECO:0000313" key="1">
    <source>
        <dbReference type="EMBL" id="HIR56479.1"/>
    </source>
</evidence>